<evidence type="ECO:0000313" key="3">
    <source>
        <dbReference type="Proteomes" id="UP001417504"/>
    </source>
</evidence>
<dbReference type="GO" id="GO:0010073">
    <property type="term" value="P:meristem maintenance"/>
    <property type="evidence" value="ECO:0007669"/>
    <property type="project" value="InterPro"/>
</dbReference>
<dbReference type="EMBL" id="JBBNAE010000009">
    <property type="protein sequence ID" value="KAK9096520.1"/>
    <property type="molecule type" value="Genomic_DNA"/>
</dbReference>
<dbReference type="InterPro" id="IPR044824">
    <property type="entry name" value="MAIN-like"/>
</dbReference>
<evidence type="ECO:0000259" key="1">
    <source>
        <dbReference type="Pfam" id="PF10536"/>
    </source>
</evidence>
<gene>
    <name evidence="2" type="ORF">Sjap_022017</name>
</gene>
<organism evidence="2 3">
    <name type="scientific">Stephania japonica</name>
    <dbReference type="NCBI Taxonomy" id="461633"/>
    <lineage>
        <taxon>Eukaryota</taxon>
        <taxon>Viridiplantae</taxon>
        <taxon>Streptophyta</taxon>
        <taxon>Embryophyta</taxon>
        <taxon>Tracheophyta</taxon>
        <taxon>Spermatophyta</taxon>
        <taxon>Magnoliopsida</taxon>
        <taxon>Ranunculales</taxon>
        <taxon>Menispermaceae</taxon>
        <taxon>Menispermoideae</taxon>
        <taxon>Cissampelideae</taxon>
        <taxon>Stephania</taxon>
    </lineage>
</organism>
<comment type="caution">
    <text evidence="2">The sequence shown here is derived from an EMBL/GenBank/DDBJ whole genome shotgun (WGS) entry which is preliminary data.</text>
</comment>
<dbReference type="Proteomes" id="UP001417504">
    <property type="component" value="Unassembled WGS sequence"/>
</dbReference>
<sequence length="119" mass="13355">MRCGECTITLQDVEIQLGLPINGMPVTGSTDVDYLAVCERLLGARPEPLDLSGNRVRVSWLEDNVPPIEDDSNEEMVRRYVRSYILQLIGGCVFADKSNQYVHLMFLPLLEDLQTNGTI</sequence>
<dbReference type="Pfam" id="PF10536">
    <property type="entry name" value="PMD"/>
    <property type="match status" value="1"/>
</dbReference>
<accession>A0AAP0EN39</accession>
<dbReference type="InterPro" id="IPR019557">
    <property type="entry name" value="AminoTfrase-like_pln_mobile"/>
</dbReference>
<name>A0AAP0EN39_9MAGN</name>
<protein>
    <recommendedName>
        <fullName evidence="1">Aminotransferase-like plant mobile domain-containing protein</fullName>
    </recommendedName>
</protein>
<feature type="domain" description="Aminotransferase-like plant mobile" evidence="1">
    <location>
        <begin position="1"/>
        <end position="118"/>
    </location>
</feature>
<keyword evidence="3" id="KW-1185">Reference proteome</keyword>
<dbReference type="PANTHER" id="PTHR46033">
    <property type="entry name" value="PROTEIN MAIN-LIKE 2"/>
    <property type="match status" value="1"/>
</dbReference>
<evidence type="ECO:0000313" key="2">
    <source>
        <dbReference type="EMBL" id="KAK9096520.1"/>
    </source>
</evidence>
<proteinExistence type="predicted"/>
<dbReference type="AlphaFoldDB" id="A0AAP0EN39"/>
<dbReference type="PANTHER" id="PTHR46033:SF8">
    <property type="entry name" value="PROTEIN MAINTENANCE OF MERISTEMS-LIKE"/>
    <property type="match status" value="1"/>
</dbReference>
<reference evidence="2 3" key="1">
    <citation type="submission" date="2024-01" db="EMBL/GenBank/DDBJ databases">
        <title>Genome assemblies of Stephania.</title>
        <authorList>
            <person name="Yang L."/>
        </authorList>
    </citation>
    <scope>NUCLEOTIDE SEQUENCE [LARGE SCALE GENOMIC DNA]</scope>
    <source>
        <strain evidence="2">QJT</strain>
        <tissue evidence="2">Leaf</tissue>
    </source>
</reference>